<name>A0A645J0K9_9ZZZZ</name>
<evidence type="ECO:0000313" key="1">
    <source>
        <dbReference type="EMBL" id="MPN54044.1"/>
    </source>
</evidence>
<proteinExistence type="predicted"/>
<gene>
    <name evidence="1" type="ORF">SDC9_201713</name>
</gene>
<sequence length="84" mass="9797">MLHFGHSVAPKPLLYLRAHVRHKAALELKILIVLDIQLVQSLSLIIRHVALINEYRLVPQSDVHQHDPLNLNKYLDQYQQVHHS</sequence>
<reference evidence="1" key="1">
    <citation type="submission" date="2019-08" db="EMBL/GenBank/DDBJ databases">
        <authorList>
            <person name="Kucharzyk K."/>
            <person name="Murdoch R.W."/>
            <person name="Higgins S."/>
            <person name="Loffler F."/>
        </authorList>
    </citation>
    <scope>NUCLEOTIDE SEQUENCE</scope>
</reference>
<accession>A0A645J0K9</accession>
<comment type="caution">
    <text evidence="1">The sequence shown here is derived from an EMBL/GenBank/DDBJ whole genome shotgun (WGS) entry which is preliminary data.</text>
</comment>
<dbReference type="EMBL" id="VSSQ01121862">
    <property type="protein sequence ID" value="MPN54044.1"/>
    <property type="molecule type" value="Genomic_DNA"/>
</dbReference>
<dbReference type="AlphaFoldDB" id="A0A645J0K9"/>
<protein>
    <submittedName>
        <fullName evidence="1">Uncharacterized protein</fullName>
    </submittedName>
</protein>
<organism evidence="1">
    <name type="scientific">bioreactor metagenome</name>
    <dbReference type="NCBI Taxonomy" id="1076179"/>
    <lineage>
        <taxon>unclassified sequences</taxon>
        <taxon>metagenomes</taxon>
        <taxon>ecological metagenomes</taxon>
    </lineage>
</organism>